<organism evidence="4 5">
    <name type="scientific">Selenomonas ruminantium</name>
    <dbReference type="NCBI Taxonomy" id="971"/>
    <lineage>
        <taxon>Bacteria</taxon>
        <taxon>Bacillati</taxon>
        <taxon>Bacillota</taxon>
        <taxon>Negativicutes</taxon>
        <taxon>Selenomonadales</taxon>
        <taxon>Selenomonadaceae</taxon>
        <taxon>Selenomonas</taxon>
    </lineage>
</organism>
<feature type="compositionally biased region" description="Low complexity" evidence="2">
    <location>
        <begin position="301"/>
        <end position="313"/>
    </location>
</feature>
<feature type="coiled-coil region" evidence="1">
    <location>
        <begin position="26"/>
        <end position="94"/>
    </location>
</feature>
<dbReference type="SUPFAM" id="SSF53955">
    <property type="entry name" value="Lysozyme-like"/>
    <property type="match status" value="1"/>
</dbReference>
<keyword evidence="1" id="KW-0175">Coiled coil</keyword>
<name>A0A1I0YFL8_SELRU</name>
<feature type="coiled-coil region" evidence="1">
    <location>
        <begin position="691"/>
        <end position="725"/>
    </location>
</feature>
<feature type="non-terminal residue" evidence="4">
    <location>
        <position position="1"/>
    </location>
</feature>
<dbReference type="InterPro" id="IPR008258">
    <property type="entry name" value="Transglycosylase_SLT_dom_1"/>
</dbReference>
<evidence type="ECO:0000259" key="3">
    <source>
        <dbReference type="Pfam" id="PF01464"/>
    </source>
</evidence>
<dbReference type="GO" id="GO:0003682">
    <property type="term" value="F:chromatin binding"/>
    <property type="evidence" value="ECO:0007669"/>
    <property type="project" value="TreeGrafter"/>
</dbReference>
<dbReference type="GO" id="GO:0000793">
    <property type="term" value="C:condensed chromosome"/>
    <property type="evidence" value="ECO:0007669"/>
    <property type="project" value="TreeGrafter"/>
</dbReference>
<feature type="domain" description="Transglycosylase SLT" evidence="3">
    <location>
        <begin position="353"/>
        <end position="465"/>
    </location>
</feature>
<dbReference type="InterPro" id="IPR023346">
    <property type="entry name" value="Lysozyme-like_dom_sf"/>
</dbReference>
<feature type="coiled-coil region" evidence="1">
    <location>
        <begin position="828"/>
        <end position="910"/>
    </location>
</feature>
<dbReference type="GO" id="GO:0000796">
    <property type="term" value="C:condensin complex"/>
    <property type="evidence" value="ECO:0007669"/>
    <property type="project" value="TreeGrafter"/>
</dbReference>
<evidence type="ECO:0000313" key="5">
    <source>
        <dbReference type="Proteomes" id="UP000183843"/>
    </source>
</evidence>
<dbReference type="GO" id="GO:0000785">
    <property type="term" value="C:chromatin"/>
    <property type="evidence" value="ECO:0007669"/>
    <property type="project" value="TreeGrafter"/>
</dbReference>
<feature type="coiled-coil region" evidence="1">
    <location>
        <begin position="136"/>
        <end position="170"/>
    </location>
</feature>
<dbReference type="AlphaFoldDB" id="A0A1I0YFL8"/>
<dbReference type="EMBL" id="FOJX01000011">
    <property type="protein sequence ID" value="SFB10973.1"/>
    <property type="molecule type" value="Genomic_DNA"/>
</dbReference>
<accession>A0A1I0YFL8</accession>
<dbReference type="PANTHER" id="PTHR43941:SF1">
    <property type="entry name" value="STRUCTURAL MAINTENANCE OF CHROMOSOMES PROTEIN 2"/>
    <property type="match status" value="1"/>
</dbReference>
<dbReference type="Proteomes" id="UP000183843">
    <property type="component" value="Unassembled WGS sequence"/>
</dbReference>
<proteinExistence type="predicted"/>
<evidence type="ECO:0000256" key="1">
    <source>
        <dbReference type="SAM" id="Coils"/>
    </source>
</evidence>
<evidence type="ECO:0000313" key="4">
    <source>
        <dbReference type="EMBL" id="SFB10973.1"/>
    </source>
</evidence>
<dbReference type="RefSeq" id="WP_177188255.1">
    <property type="nucleotide sequence ID" value="NZ_FOJX01000011.1"/>
</dbReference>
<reference evidence="4 5" key="1">
    <citation type="submission" date="2016-10" db="EMBL/GenBank/DDBJ databases">
        <authorList>
            <person name="de Groot N.N."/>
        </authorList>
    </citation>
    <scope>NUCLEOTIDE SEQUENCE [LARGE SCALE GENOMIC DNA]</scope>
    <source>
        <strain evidence="4 5">L14</strain>
    </source>
</reference>
<sequence length="1178" mass="128361">VGIAVTALSVAVPYLLATAEAEGKEANAVKEATDALEKKIETAQQEYDQTERRETAALQVAEAYNRVRESLATMQEGSEEYKAKQEQLQDMETTLGQILHTNADQFITDNGIKMDSIKDYMGKEKSKHIQEQTDIMNTAKNNADATKTQIQSTKARIESMKEELKQVRANGNGWNWLNRVMNNARYKAALEGKKRANDLLAAANTYKEIGGISGFFNDWTVEANGGVDALVQKASDIWNKFDQQEKEAIDDAKNIGDVETFEVAIGGYEASLGHMEEVLAGHEKVAAAAAQSVADLQRGVNTDTNTATPDNNNYGREPRSRNGRKGRHEKVTIDYASDELSAAIHEAAQSDIAQQYKFTEPLLRAIAARESGGDTTIRQWDGNGNLLEDYAGSGHFGMFQVTKADAERFGTGDVSVPLNNAMTAVKLLAEKFDNTGELWKAVRAYNGGSDSYVAQVRKNFQAQKESFNFGNDDGFGLPGSFNDDVIAGVKEELGQDYGGGSWRDATVKVCTTLIQKALINAGVDENTVDNLSAWAPNWSKAGSYAFHSYSEIQSGGYIPKTGDIGLVNTSNGENGHAGHVIMIGENGEGYYAASKPGTKSAYYGTNWETAFASSGIEGVISVNELAGKPYTTSVRGGKKKPKSINDFQLDPYQEALYREQLANEDADKMTYRGKSHDFYNGGSLGQDRAALAVAELKLASQQAAKEILEDTLDSTQKNVKNALATTHKDIGEVLAKRGTTWQKLVPAERKALADLAGDDSFKKQVEAEEKIRLKIVQTTKAIEEQRQARDKAMGYMNVDERNKYMADRVVKDYDMLHPNDISGSPGRRKVLEIQREYLEENLRRAKERYADARAKGVEERSDKLADIEAAQAKLKELEDKVTAGDTTQKIADQTAEVARLKDEYQSMAAVGTKAEQDEKKAVDECTEALKNNADAIKKVQQDFAKLVFDGTVSMFTNVLAEGKSFRDSFKELWADIGKFALKQLLMIQLQSVIVKAGWGSAFGFAGGGAIPGKAIGGMIPGYASGGQTAGAITGAGTGTSDSILAYIGNKDRFVYLSNGEYVMTAEATQRIGKDNLDRMNYGKYATGGAISPTPYVPHIATSVTKKAEVLNRDNPNAKLESLMAQQTDLLRNMGKDGNGGGLVVLNTQASSEQVMKALAENPRALNAILGRNQRMGFR</sequence>
<dbReference type="PANTHER" id="PTHR43941">
    <property type="entry name" value="STRUCTURAL MAINTENANCE OF CHROMOSOMES PROTEIN 2"/>
    <property type="match status" value="1"/>
</dbReference>
<protein>
    <submittedName>
        <fullName evidence="4">Transglycosylase SLT domain-containing protein</fullName>
    </submittedName>
</protein>
<dbReference type="Gene3D" id="1.10.530.10">
    <property type="match status" value="1"/>
</dbReference>
<feature type="region of interest" description="Disordered" evidence="2">
    <location>
        <begin position="299"/>
        <end position="328"/>
    </location>
</feature>
<gene>
    <name evidence="4" type="ORF">SAMN05216587_111116</name>
</gene>
<evidence type="ECO:0000256" key="2">
    <source>
        <dbReference type="SAM" id="MobiDB-lite"/>
    </source>
</evidence>
<dbReference type="Pfam" id="PF01464">
    <property type="entry name" value="SLT"/>
    <property type="match status" value="1"/>
</dbReference>